<keyword evidence="2" id="KW-1185">Reference proteome</keyword>
<reference evidence="1 2" key="1">
    <citation type="submission" date="2021-06" db="EMBL/GenBank/DDBJ databases">
        <authorList>
            <person name="Kallberg Y."/>
            <person name="Tangrot J."/>
            <person name="Rosling A."/>
        </authorList>
    </citation>
    <scope>NUCLEOTIDE SEQUENCE [LARGE SCALE GENOMIC DNA]</scope>
    <source>
        <strain evidence="1 2">120-4 pot B 10/14</strain>
    </source>
</reference>
<proteinExistence type="predicted"/>
<dbReference type="EMBL" id="CAJVQB010028303">
    <property type="protein sequence ID" value="CAG8812112.1"/>
    <property type="molecule type" value="Genomic_DNA"/>
</dbReference>
<sequence>MSDCSDFFLLHRSFSITALSTSCFQLGVLSRWIKVVNQLSQVVLGHPVPLVIVEAEKW</sequence>
<evidence type="ECO:0000313" key="1">
    <source>
        <dbReference type="EMBL" id="CAG8812112.1"/>
    </source>
</evidence>
<accession>A0ABN7W3K3</accession>
<protein>
    <submittedName>
        <fullName evidence="1">5661_t:CDS:1</fullName>
    </submittedName>
</protein>
<feature type="non-terminal residue" evidence="1">
    <location>
        <position position="58"/>
    </location>
</feature>
<gene>
    <name evidence="1" type="ORF">GMARGA_LOCUS25490</name>
</gene>
<name>A0ABN7W3K3_GIGMA</name>
<dbReference type="Proteomes" id="UP000789901">
    <property type="component" value="Unassembled WGS sequence"/>
</dbReference>
<organism evidence="1 2">
    <name type="scientific">Gigaspora margarita</name>
    <dbReference type="NCBI Taxonomy" id="4874"/>
    <lineage>
        <taxon>Eukaryota</taxon>
        <taxon>Fungi</taxon>
        <taxon>Fungi incertae sedis</taxon>
        <taxon>Mucoromycota</taxon>
        <taxon>Glomeromycotina</taxon>
        <taxon>Glomeromycetes</taxon>
        <taxon>Diversisporales</taxon>
        <taxon>Gigasporaceae</taxon>
        <taxon>Gigaspora</taxon>
    </lineage>
</organism>
<comment type="caution">
    <text evidence="1">The sequence shown here is derived from an EMBL/GenBank/DDBJ whole genome shotgun (WGS) entry which is preliminary data.</text>
</comment>
<evidence type="ECO:0000313" key="2">
    <source>
        <dbReference type="Proteomes" id="UP000789901"/>
    </source>
</evidence>